<proteinExistence type="predicted"/>
<accession>A0AAE1FUB3</accession>
<dbReference type="SUPFAM" id="SSF47923">
    <property type="entry name" value="Ypt/Rab-GAP domain of gyp1p"/>
    <property type="match status" value="1"/>
</dbReference>
<dbReference type="InterPro" id="IPR058210">
    <property type="entry name" value="SACS/Nov_dom"/>
</dbReference>
<evidence type="ECO:0000313" key="4">
    <source>
        <dbReference type="Proteomes" id="UP001286313"/>
    </source>
</evidence>
<evidence type="ECO:0000313" key="3">
    <source>
        <dbReference type="EMBL" id="KAK3879721.1"/>
    </source>
</evidence>
<protein>
    <recommendedName>
        <fullName evidence="2">Sacsin/Nov domain-containing protein</fullName>
    </recommendedName>
</protein>
<evidence type="ECO:0000259" key="2">
    <source>
        <dbReference type="Pfam" id="PF25794"/>
    </source>
</evidence>
<evidence type="ECO:0000256" key="1">
    <source>
        <dbReference type="SAM" id="SignalP"/>
    </source>
</evidence>
<comment type="caution">
    <text evidence="3">The sequence shown here is derived from an EMBL/GenBank/DDBJ whole genome shotgun (WGS) entry which is preliminary data.</text>
</comment>
<dbReference type="EMBL" id="JAWQEG010001402">
    <property type="protein sequence ID" value="KAK3879721.1"/>
    <property type="molecule type" value="Genomic_DNA"/>
</dbReference>
<sequence>MSRLMVGGVLWPGLADALTVSHHITTGEMTWAGIIHSTQLILSIEMPTLYLALQTTQTWVWGAVGEWIRCVFLGMLPWSEMCHYLVLMLLNGAHYTIYFLVTLLRHLQGFIIKHSGSRKSLVLQELVQNAEDAGASKVDVVHDTRSLEFPEAHKDVQRFIRGPALCLYNDAVFSQEDWNGIRKLSDSIKKDDPLRVGQFGLGFKSVFHITDYITIISGSKLLFMDPSEPVLFMDPSKLPINRMCRFVSLSDLGKVLPESIALQLWGTYLTSQHILTGTFPATLFWFPLRQQPSQLSTTVYTKDSVRQLFDSFSVEAPICLTFLRALEQVSLQRVERDPRTPVLVHQVGYHNDGVSFAKQQRQNLRQILHQCEGRPSTSITSQYQVTIHNTKDGQVSKQTMLVLHYLPGQQDKYCIKYKGNEPHRYIPLVGVAVPTQPIATSWAQGSLFTFLPLPLDPANATGLPVQVNAYFTLDQNRRHVKWRTHESSKEPDVIWNEELVSEVVLEAYHKVLLHVHTQTVQGIYPPQMWYSVLPDLGTTTA</sequence>
<keyword evidence="4" id="KW-1185">Reference proteome</keyword>
<dbReference type="InterPro" id="IPR035969">
    <property type="entry name" value="Rab-GAP_TBC_sf"/>
</dbReference>
<dbReference type="SUPFAM" id="SSF55874">
    <property type="entry name" value="ATPase domain of HSP90 chaperone/DNA topoisomerase II/histidine kinase"/>
    <property type="match status" value="1"/>
</dbReference>
<feature type="signal peptide" evidence="1">
    <location>
        <begin position="1"/>
        <end position="17"/>
    </location>
</feature>
<dbReference type="NCBIfam" id="NF047352">
    <property type="entry name" value="P_loop_sacsin"/>
    <property type="match status" value="1"/>
</dbReference>
<dbReference type="PANTHER" id="PTHR46919:SF2">
    <property type="entry name" value="SACSIN"/>
    <property type="match status" value="1"/>
</dbReference>
<reference evidence="3" key="1">
    <citation type="submission" date="2023-10" db="EMBL/GenBank/DDBJ databases">
        <title>Genome assemblies of two species of porcelain crab, Petrolisthes cinctipes and Petrolisthes manimaculis (Anomura: Porcellanidae).</title>
        <authorList>
            <person name="Angst P."/>
        </authorList>
    </citation>
    <scope>NUCLEOTIDE SEQUENCE</scope>
    <source>
        <strain evidence="3">PB745_01</strain>
        <tissue evidence="3">Gill</tissue>
    </source>
</reference>
<feature type="domain" description="Sacsin/Nov" evidence="2">
    <location>
        <begin position="111"/>
        <end position="341"/>
    </location>
</feature>
<keyword evidence="1" id="KW-0732">Signal</keyword>
<feature type="chain" id="PRO_5042205227" description="Sacsin/Nov domain-containing protein" evidence="1">
    <location>
        <begin position="18"/>
        <end position="541"/>
    </location>
</feature>
<name>A0AAE1FUB3_PETCI</name>
<gene>
    <name evidence="3" type="ORF">Pcinc_015710</name>
</gene>
<dbReference type="AlphaFoldDB" id="A0AAE1FUB3"/>
<organism evidence="3 4">
    <name type="scientific">Petrolisthes cinctipes</name>
    <name type="common">Flat porcelain crab</name>
    <dbReference type="NCBI Taxonomy" id="88211"/>
    <lineage>
        <taxon>Eukaryota</taxon>
        <taxon>Metazoa</taxon>
        <taxon>Ecdysozoa</taxon>
        <taxon>Arthropoda</taxon>
        <taxon>Crustacea</taxon>
        <taxon>Multicrustacea</taxon>
        <taxon>Malacostraca</taxon>
        <taxon>Eumalacostraca</taxon>
        <taxon>Eucarida</taxon>
        <taxon>Decapoda</taxon>
        <taxon>Pleocyemata</taxon>
        <taxon>Anomura</taxon>
        <taxon>Galatheoidea</taxon>
        <taxon>Porcellanidae</taxon>
        <taxon>Petrolisthes</taxon>
    </lineage>
</organism>
<dbReference type="Pfam" id="PF25794">
    <property type="entry name" value="SACS"/>
    <property type="match status" value="1"/>
</dbReference>
<dbReference type="Proteomes" id="UP001286313">
    <property type="component" value="Unassembled WGS sequence"/>
</dbReference>
<dbReference type="PANTHER" id="PTHR46919">
    <property type="entry name" value="ZINC FINGER, C3HC4 TYPE (RING FINGER) FAMILY PROTEIN"/>
    <property type="match status" value="1"/>
</dbReference>
<dbReference type="InterPro" id="IPR036890">
    <property type="entry name" value="HATPase_C_sf"/>
</dbReference>